<keyword evidence="2" id="KW-0472">Membrane</keyword>
<protein>
    <submittedName>
        <fullName evidence="4">Uncharacterized protein</fullName>
    </submittedName>
</protein>
<keyword evidence="2" id="KW-1133">Transmembrane helix</keyword>
<dbReference type="Proteomes" id="UP001497497">
    <property type="component" value="Unassembled WGS sequence"/>
</dbReference>
<feature type="compositionally biased region" description="Low complexity" evidence="1">
    <location>
        <begin position="609"/>
        <end position="622"/>
    </location>
</feature>
<reference evidence="4 5" key="1">
    <citation type="submission" date="2024-04" db="EMBL/GenBank/DDBJ databases">
        <authorList>
            <consortium name="Genoscope - CEA"/>
            <person name="William W."/>
        </authorList>
    </citation>
    <scope>NUCLEOTIDE SEQUENCE [LARGE SCALE GENOMIC DNA]</scope>
</reference>
<feature type="region of interest" description="Disordered" evidence="1">
    <location>
        <begin position="601"/>
        <end position="631"/>
    </location>
</feature>
<evidence type="ECO:0000256" key="2">
    <source>
        <dbReference type="SAM" id="Phobius"/>
    </source>
</evidence>
<comment type="caution">
    <text evidence="4">The sequence shown here is derived from an EMBL/GenBank/DDBJ whole genome shotgun (WGS) entry which is preliminary data.</text>
</comment>
<accession>A0AAV2HFZ4</accession>
<dbReference type="EMBL" id="CAXITT010000110">
    <property type="protein sequence ID" value="CAL1532239.1"/>
    <property type="molecule type" value="Genomic_DNA"/>
</dbReference>
<keyword evidence="5" id="KW-1185">Reference proteome</keyword>
<name>A0AAV2HFZ4_LYMST</name>
<keyword evidence="2" id="KW-0812">Transmembrane</keyword>
<keyword evidence="3" id="KW-0732">Signal</keyword>
<feature type="chain" id="PRO_5043875485" evidence="3">
    <location>
        <begin position="19"/>
        <end position="631"/>
    </location>
</feature>
<organism evidence="4 5">
    <name type="scientific">Lymnaea stagnalis</name>
    <name type="common">Great pond snail</name>
    <name type="synonym">Helix stagnalis</name>
    <dbReference type="NCBI Taxonomy" id="6523"/>
    <lineage>
        <taxon>Eukaryota</taxon>
        <taxon>Metazoa</taxon>
        <taxon>Spiralia</taxon>
        <taxon>Lophotrochozoa</taxon>
        <taxon>Mollusca</taxon>
        <taxon>Gastropoda</taxon>
        <taxon>Heterobranchia</taxon>
        <taxon>Euthyneura</taxon>
        <taxon>Panpulmonata</taxon>
        <taxon>Hygrophila</taxon>
        <taxon>Lymnaeoidea</taxon>
        <taxon>Lymnaeidae</taxon>
        <taxon>Lymnaea</taxon>
    </lineage>
</organism>
<evidence type="ECO:0000313" key="4">
    <source>
        <dbReference type="EMBL" id="CAL1532239.1"/>
    </source>
</evidence>
<gene>
    <name evidence="4" type="ORF">GSLYS_00006319001</name>
</gene>
<evidence type="ECO:0000256" key="1">
    <source>
        <dbReference type="SAM" id="MobiDB-lite"/>
    </source>
</evidence>
<feature type="transmembrane region" description="Helical" evidence="2">
    <location>
        <begin position="476"/>
        <end position="497"/>
    </location>
</feature>
<evidence type="ECO:0000313" key="5">
    <source>
        <dbReference type="Proteomes" id="UP001497497"/>
    </source>
</evidence>
<sequence>MKWNIRIILMVLITTTVSQDIQILPYSQNDSLTKCTNGLLAGEDIIVFKSLLDFSDDLDLSTVYFQTRKESNYRHLCLVNIKENCNLNRKKCACRKSNEHILEITIRLNASVSYSGAWLRGVAIRSSDNLQKYGQEQMFPNIYDRNRTTGHVFINGKQQDTIRNHCEEYISGPDLNFTFVCIGELSPCLIMISANDSTEDIQGRELASFYSVYNKSQEINVNVKYAACSLEGFYHAVSCKINIARVDNFRCHNEISTDKIILKCSAIVFSNMNCKYFINKHDIRDVLPNVKVTPNMERIQWTPSAQTANCGFNLLKTDVRPGLYDVVVVMQPSVDTYDDDIKLGTNANISIPIMTFEDISCVNDSTDDVVNVSCNVARIYPQAKCRVVIIGKNEKIIIPETNITLVNELVQSNATYYTSQCVFTANTMTFNPGHYELVVTLYTGIENDLRFADPWSVFLHIRDSIEYTYDARSTEVIAYIAGGNTLIILIFVVIGYYKLKDSRWTCDSCLPCVTSKIVPGNYDVINQGYILVDAGIYRDNNEYDTSGYILIESSNPNENTQQIESDQHNIYETIDEDVLTSRVVFLSNIQHVKMDINKVDTDIDTRNGDTSNSDCNSSSSTSRHCQLGSQD</sequence>
<evidence type="ECO:0000256" key="3">
    <source>
        <dbReference type="SAM" id="SignalP"/>
    </source>
</evidence>
<dbReference type="AlphaFoldDB" id="A0AAV2HFZ4"/>
<proteinExistence type="predicted"/>
<feature type="signal peptide" evidence="3">
    <location>
        <begin position="1"/>
        <end position="18"/>
    </location>
</feature>